<dbReference type="PANTHER" id="PTHR43823">
    <property type="entry name" value="SPORULATION PROTEIN YKVU"/>
    <property type="match status" value="1"/>
</dbReference>
<keyword evidence="5 7" id="KW-1133">Transmembrane helix</keyword>
<organism evidence="8 9">
    <name type="scientific">Roseburia yibonii</name>
    <dbReference type="NCBI Taxonomy" id="2763063"/>
    <lineage>
        <taxon>Bacteria</taxon>
        <taxon>Bacillati</taxon>
        <taxon>Bacillota</taxon>
        <taxon>Clostridia</taxon>
        <taxon>Lachnospirales</taxon>
        <taxon>Lachnospiraceae</taxon>
        <taxon>Roseburia</taxon>
    </lineage>
</organism>
<keyword evidence="6 7" id="KW-0472">Membrane</keyword>
<dbReference type="InterPro" id="IPR002528">
    <property type="entry name" value="MATE_fam"/>
</dbReference>
<feature type="transmembrane region" description="Helical" evidence="7">
    <location>
        <begin position="121"/>
        <end position="139"/>
    </location>
</feature>
<feature type="transmembrane region" description="Helical" evidence="7">
    <location>
        <begin position="347"/>
        <end position="367"/>
    </location>
</feature>
<feature type="transmembrane region" description="Helical" evidence="7">
    <location>
        <begin position="12"/>
        <end position="35"/>
    </location>
</feature>
<proteinExistence type="predicted"/>
<keyword evidence="4 7" id="KW-0812">Transmembrane</keyword>
<dbReference type="PANTHER" id="PTHR43823:SF3">
    <property type="entry name" value="MULTIDRUG EXPORT PROTEIN MEPA"/>
    <property type="match status" value="1"/>
</dbReference>
<dbReference type="Pfam" id="PF01554">
    <property type="entry name" value="MatE"/>
    <property type="match status" value="2"/>
</dbReference>
<comment type="caution">
    <text evidence="8">The sequence shown here is derived from an EMBL/GenBank/DDBJ whole genome shotgun (WGS) entry which is preliminary data.</text>
</comment>
<evidence type="ECO:0000256" key="7">
    <source>
        <dbReference type="SAM" id="Phobius"/>
    </source>
</evidence>
<evidence type="ECO:0000256" key="4">
    <source>
        <dbReference type="ARBA" id="ARBA00022692"/>
    </source>
</evidence>
<dbReference type="InterPro" id="IPR051327">
    <property type="entry name" value="MATE_MepA_subfamily"/>
</dbReference>
<evidence type="ECO:0000256" key="2">
    <source>
        <dbReference type="ARBA" id="ARBA00022448"/>
    </source>
</evidence>
<feature type="transmembrane region" description="Helical" evidence="7">
    <location>
        <begin position="80"/>
        <end position="101"/>
    </location>
</feature>
<keyword evidence="3" id="KW-1003">Cell membrane</keyword>
<dbReference type="EMBL" id="JACOQH010000007">
    <property type="protein sequence ID" value="MBC5754354.1"/>
    <property type="molecule type" value="Genomic_DNA"/>
</dbReference>
<evidence type="ECO:0000256" key="1">
    <source>
        <dbReference type="ARBA" id="ARBA00004651"/>
    </source>
</evidence>
<feature type="transmembrane region" description="Helical" evidence="7">
    <location>
        <begin position="256"/>
        <end position="277"/>
    </location>
</feature>
<feature type="transmembrane region" description="Helical" evidence="7">
    <location>
        <begin position="222"/>
        <end position="250"/>
    </location>
</feature>
<dbReference type="PIRSF" id="PIRSF006603">
    <property type="entry name" value="DinF"/>
    <property type="match status" value="1"/>
</dbReference>
<feature type="transmembrane region" description="Helical" evidence="7">
    <location>
        <begin position="379"/>
        <end position="397"/>
    </location>
</feature>
<feature type="transmembrane region" description="Helical" evidence="7">
    <location>
        <begin position="176"/>
        <end position="201"/>
    </location>
</feature>
<keyword evidence="2" id="KW-0813">Transport</keyword>
<feature type="transmembrane region" description="Helical" evidence="7">
    <location>
        <begin position="403"/>
        <end position="421"/>
    </location>
</feature>
<accession>A0ABR7IC36</accession>
<protein>
    <submittedName>
        <fullName evidence="8">Polysaccharide biosynthesis C-terminal domain-containing protein</fullName>
    </submittedName>
</protein>
<evidence type="ECO:0000313" key="9">
    <source>
        <dbReference type="Proteomes" id="UP000621540"/>
    </source>
</evidence>
<evidence type="ECO:0000256" key="3">
    <source>
        <dbReference type="ARBA" id="ARBA00022475"/>
    </source>
</evidence>
<reference evidence="8 9" key="1">
    <citation type="submission" date="2020-08" db="EMBL/GenBank/DDBJ databases">
        <title>Genome public.</title>
        <authorList>
            <person name="Liu C."/>
            <person name="Sun Q."/>
        </authorList>
    </citation>
    <scope>NUCLEOTIDE SEQUENCE [LARGE SCALE GENOMIC DNA]</scope>
    <source>
        <strain evidence="8 9">BX0805</strain>
    </source>
</reference>
<feature type="transmembrane region" description="Helical" evidence="7">
    <location>
        <begin position="47"/>
        <end position="68"/>
    </location>
</feature>
<gene>
    <name evidence="8" type="ORF">H8Z76_10095</name>
</gene>
<evidence type="ECO:0000256" key="6">
    <source>
        <dbReference type="ARBA" id="ARBA00023136"/>
    </source>
</evidence>
<dbReference type="InterPro" id="IPR048279">
    <property type="entry name" value="MdtK-like"/>
</dbReference>
<evidence type="ECO:0000313" key="8">
    <source>
        <dbReference type="EMBL" id="MBC5754354.1"/>
    </source>
</evidence>
<dbReference type="RefSeq" id="WP_147619038.1">
    <property type="nucleotide sequence ID" value="NZ_JACOQH010000007.1"/>
</dbReference>
<dbReference type="Proteomes" id="UP000621540">
    <property type="component" value="Unassembled WGS sequence"/>
</dbReference>
<comment type="subcellular location">
    <subcellularLocation>
        <location evidence="1">Cell membrane</location>
        <topology evidence="1">Multi-pass membrane protein</topology>
    </subcellularLocation>
</comment>
<feature type="transmembrane region" description="Helical" evidence="7">
    <location>
        <begin position="298"/>
        <end position="320"/>
    </location>
</feature>
<sequence length="429" mass="45482">MKKFLKYELQSVAGMVGISVYILADTFFISVYAGADGLAMLNLVLPVYGVIYAIGSMIGIGSATRYGINRAKGEDTGDYFLQSFFFSILFSIPFMLTGFLAPQKFLGLLGADAKLAALGKSYLRIILTASPLFMANYTFTAFARNDQATSVAMTASIAGSLFNIVFDYILMFPCGLGLAGAALATAVCPAVTMSICGVHYLGRKNTVGFHWKRPCFSHLISCCKLGISAFVGEISSAVITIVFNMLILGIAGNTGVAAYGVIANMSAVAMSIFNGLAQGVQPLISENYGKNHFDRAKKLLKMGLCASLVMELAIVSGVWAKTDALIAVFNSEHNAALLRYAHVGLRLYFLGFLFAGINIMLVAYFSAVDNAKTAIAGSVSRGAVAIVVCAVLFAKLFGLNGVWISFLGSEMITCLLICGLARTGIAGKC</sequence>
<evidence type="ECO:0000256" key="5">
    <source>
        <dbReference type="ARBA" id="ARBA00022989"/>
    </source>
</evidence>
<keyword evidence="9" id="KW-1185">Reference proteome</keyword>
<name>A0ABR7IC36_9FIRM</name>
<feature type="transmembrane region" description="Helical" evidence="7">
    <location>
        <begin position="151"/>
        <end position="170"/>
    </location>
</feature>